<evidence type="ECO:0000313" key="2">
    <source>
        <dbReference type="Proteomes" id="UP001054837"/>
    </source>
</evidence>
<sequence>MASCPARQISVIKCRQSMSEDEASFTCDYSRLPLVESVFSMAYRGPPKSQGQKEIELQRNQSPSTATAHGLQVYRRRISCRGKFVHINCVHITYVKLRFDSLNRRI</sequence>
<evidence type="ECO:0000313" key="1">
    <source>
        <dbReference type="EMBL" id="GIY85723.1"/>
    </source>
</evidence>
<dbReference type="Proteomes" id="UP001054837">
    <property type="component" value="Unassembled WGS sequence"/>
</dbReference>
<keyword evidence="2" id="KW-1185">Reference proteome</keyword>
<proteinExistence type="predicted"/>
<name>A0AAV4WTS1_9ARAC</name>
<protein>
    <submittedName>
        <fullName evidence="1">Uncharacterized protein</fullName>
    </submittedName>
</protein>
<gene>
    <name evidence="1" type="ORF">CDAR_8441</name>
</gene>
<comment type="caution">
    <text evidence="1">The sequence shown here is derived from an EMBL/GenBank/DDBJ whole genome shotgun (WGS) entry which is preliminary data.</text>
</comment>
<dbReference type="AlphaFoldDB" id="A0AAV4WTS1"/>
<dbReference type="EMBL" id="BPLQ01015073">
    <property type="protein sequence ID" value="GIY85723.1"/>
    <property type="molecule type" value="Genomic_DNA"/>
</dbReference>
<organism evidence="1 2">
    <name type="scientific">Caerostris darwini</name>
    <dbReference type="NCBI Taxonomy" id="1538125"/>
    <lineage>
        <taxon>Eukaryota</taxon>
        <taxon>Metazoa</taxon>
        <taxon>Ecdysozoa</taxon>
        <taxon>Arthropoda</taxon>
        <taxon>Chelicerata</taxon>
        <taxon>Arachnida</taxon>
        <taxon>Araneae</taxon>
        <taxon>Araneomorphae</taxon>
        <taxon>Entelegynae</taxon>
        <taxon>Araneoidea</taxon>
        <taxon>Araneidae</taxon>
        <taxon>Caerostris</taxon>
    </lineage>
</organism>
<accession>A0AAV4WTS1</accession>
<reference evidence="1 2" key="1">
    <citation type="submission" date="2021-06" db="EMBL/GenBank/DDBJ databases">
        <title>Caerostris darwini draft genome.</title>
        <authorList>
            <person name="Kono N."/>
            <person name="Arakawa K."/>
        </authorList>
    </citation>
    <scope>NUCLEOTIDE SEQUENCE [LARGE SCALE GENOMIC DNA]</scope>
</reference>